<sequence length="291" mass="30518">MAAPLRKPRKSVVSQPSGEKRRFVIRLSGPMLALLGAILVVAVGWSFFMGFMVGRGQNPETRVEQMTSMISKDAPKAKPAPEAPAPDAAAPAAQAETADAQNPAPGAEENQAMPAGAPQPGKPGQDQKGQKAAAQAPQGKQGQQSPQGAYPFAQPSGNSLAAWGIKPGANQNAQGQGAQASAQTGAQANAQNGVQAAKPAPAKTGPQFDYVYQVAAFKSDEDADKLRTRLEGKGLRTRTQKNGKLVLVMVSIRGTEDDAFNLREDLRHMKLGVPIQISQKPVSSKPQKSGR</sequence>
<evidence type="ECO:0000256" key="2">
    <source>
        <dbReference type="SAM" id="Phobius"/>
    </source>
</evidence>
<dbReference type="Pfam" id="PF05036">
    <property type="entry name" value="SPOR"/>
    <property type="match status" value="1"/>
</dbReference>
<dbReference type="GO" id="GO:0042834">
    <property type="term" value="F:peptidoglycan binding"/>
    <property type="evidence" value="ECO:0007669"/>
    <property type="project" value="InterPro"/>
</dbReference>
<feature type="compositionally biased region" description="Low complexity" evidence="1">
    <location>
        <begin position="168"/>
        <end position="197"/>
    </location>
</feature>
<dbReference type="PROSITE" id="PS51724">
    <property type="entry name" value="SPOR"/>
    <property type="match status" value="1"/>
</dbReference>
<accession>A0A212JFQ4</accession>
<dbReference type="AlphaFoldDB" id="A0A212JFQ4"/>
<feature type="transmembrane region" description="Helical" evidence="2">
    <location>
        <begin position="31"/>
        <end position="53"/>
    </location>
</feature>
<gene>
    <name evidence="4" type="ORF">KM92DES2_11032</name>
</gene>
<feature type="region of interest" description="Disordered" evidence="1">
    <location>
        <begin position="72"/>
        <end position="205"/>
    </location>
</feature>
<keyword evidence="2" id="KW-1133">Transmembrane helix</keyword>
<evidence type="ECO:0000259" key="3">
    <source>
        <dbReference type="PROSITE" id="PS51724"/>
    </source>
</evidence>
<feature type="compositionally biased region" description="Low complexity" evidence="1">
    <location>
        <begin position="111"/>
        <end position="149"/>
    </location>
</feature>
<proteinExistence type="predicted"/>
<name>A0A212JFQ4_9BACT</name>
<keyword evidence="2" id="KW-0812">Transmembrane</keyword>
<reference evidence="4" key="1">
    <citation type="submission" date="2016-04" db="EMBL/GenBank/DDBJ databases">
        <authorList>
            <person name="Evans L.H."/>
            <person name="Alamgir A."/>
            <person name="Owens N."/>
            <person name="Weber N.D."/>
            <person name="Virtaneva K."/>
            <person name="Barbian K."/>
            <person name="Babar A."/>
            <person name="Rosenke K."/>
        </authorList>
    </citation>
    <scope>NUCLEOTIDE SEQUENCE</scope>
    <source>
        <strain evidence="4">92-2</strain>
    </source>
</reference>
<dbReference type="InterPro" id="IPR007730">
    <property type="entry name" value="SPOR-like_dom"/>
</dbReference>
<feature type="compositionally biased region" description="Low complexity" evidence="1">
    <location>
        <begin position="85"/>
        <end position="104"/>
    </location>
</feature>
<dbReference type="EMBL" id="FLUP01000001">
    <property type="protein sequence ID" value="SBV98254.1"/>
    <property type="molecule type" value="Genomic_DNA"/>
</dbReference>
<protein>
    <submittedName>
        <fullName evidence="4">Sporulation domain protein</fullName>
    </submittedName>
</protein>
<evidence type="ECO:0000313" key="4">
    <source>
        <dbReference type="EMBL" id="SBV98254.1"/>
    </source>
</evidence>
<keyword evidence="2" id="KW-0472">Membrane</keyword>
<dbReference type="Gene3D" id="3.30.70.1070">
    <property type="entry name" value="Sporulation related repeat"/>
    <property type="match status" value="1"/>
</dbReference>
<dbReference type="SUPFAM" id="SSF110997">
    <property type="entry name" value="Sporulation related repeat"/>
    <property type="match status" value="1"/>
</dbReference>
<dbReference type="RefSeq" id="WP_227118525.1">
    <property type="nucleotide sequence ID" value="NZ_CABUEN010000001.1"/>
</dbReference>
<dbReference type="InterPro" id="IPR036680">
    <property type="entry name" value="SPOR-like_sf"/>
</dbReference>
<feature type="domain" description="SPOR" evidence="3">
    <location>
        <begin position="204"/>
        <end position="280"/>
    </location>
</feature>
<organism evidence="4">
    <name type="scientific">uncultured Desulfovibrio sp</name>
    <dbReference type="NCBI Taxonomy" id="167968"/>
    <lineage>
        <taxon>Bacteria</taxon>
        <taxon>Pseudomonadati</taxon>
        <taxon>Thermodesulfobacteriota</taxon>
        <taxon>Desulfovibrionia</taxon>
        <taxon>Desulfovibrionales</taxon>
        <taxon>Desulfovibrionaceae</taxon>
        <taxon>Desulfovibrio</taxon>
        <taxon>environmental samples</taxon>
    </lineage>
</organism>
<evidence type="ECO:0000256" key="1">
    <source>
        <dbReference type="SAM" id="MobiDB-lite"/>
    </source>
</evidence>